<reference evidence="1 2" key="1">
    <citation type="submission" date="2019-12" db="EMBL/GenBank/DDBJ databases">
        <title>Paraburkholderia acidiphila 7Q-K02 sp. nov and Paraburkholderia acidisoli DHF22 sp. nov., two strains isolated from forest soil.</title>
        <authorList>
            <person name="Gao Z."/>
            <person name="Qiu L."/>
        </authorList>
    </citation>
    <scope>NUCLEOTIDE SEQUENCE [LARGE SCALE GENOMIC DNA]</scope>
    <source>
        <strain evidence="1 2">DHF22</strain>
    </source>
</reference>
<dbReference type="OrthoDB" id="9098044at2"/>
<keyword evidence="2" id="KW-1185">Reference proteome</keyword>
<sequence length="301" mass="33310">MEMPFKADPFAQAAEHVANKSWTDQIGHSSLFHSVRSAFSSQGSFVSKAASAALGTGKLFLALIPVPVVGSVVGAVVDQIDGALRGAKRTAMLDEHASTKPGTKKLSKADLAKFQIKDLTVENLDRYRWKLAHAFEELNTGMQAYNNSGQNCDDLYAFALLVEQVERRKSLLLEELGKFTAALKSVNEWVEDLEKVQFPQLHTEKESIKSYTRVQADFAVKLNKTVPAHATLINQMMAEHTNCKNWCCFKLEAKYDANTNWETVKRRAGDVSRFLAPVAQASIAVRGQDYSSDSNNSKFTS</sequence>
<dbReference type="AlphaFoldDB" id="A0A7Z2JIH6"/>
<name>A0A7Z2JIH6_9BURK</name>
<evidence type="ECO:0000313" key="2">
    <source>
        <dbReference type="Proteomes" id="UP000433577"/>
    </source>
</evidence>
<protein>
    <submittedName>
        <fullName evidence="1">Uncharacterized protein</fullName>
    </submittedName>
</protein>
<evidence type="ECO:0000313" key="1">
    <source>
        <dbReference type="EMBL" id="QGZ65721.1"/>
    </source>
</evidence>
<organism evidence="1 2">
    <name type="scientific">Paraburkholderia acidisoli</name>
    <dbReference type="NCBI Taxonomy" id="2571748"/>
    <lineage>
        <taxon>Bacteria</taxon>
        <taxon>Pseudomonadati</taxon>
        <taxon>Pseudomonadota</taxon>
        <taxon>Betaproteobacteria</taxon>
        <taxon>Burkholderiales</taxon>
        <taxon>Burkholderiaceae</taxon>
        <taxon>Paraburkholderia</taxon>
    </lineage>
</organism>
<dbReference type="EMBL" id="CP046915">
    <property type="protein sequence ID" value="QGZ65721.1"/>
    <property type="molecule type" value="Genomic_DNA"/>
</dbReference>
<accession>A0A7Z2JIH6</accession>
<dbReference type="Proteomes" id="UP000433577">
    <property type="component" value="Chromosome 3"/>
</dbReference>
<dbReference type="KEGG" id="pacs:FAZ98_23805"/>
<gene>
    <name evidence="1" type="ORF">FAZ98_23805</name>
</gene>
<proteinExistence type="predicted"/>